<sequence length="244" mass="27726">MTTKPKPPANPWRERVESADWVAVAVEMDEYGGALLPQLLAPAEAKEIRELYDSDELFRSTINMGRHRFGEGQYRYFAAPYPEPIEALKQALYPRLLPIARDWWTRLGRPAPWPDTLDEWLQMCHDAGQTKPTAILLRYGEKDWNALHRDLYGYLVFPLQVVINLNEPGVDHTGGEFLLLEQRPRAQSRGTATLLPHGHGFVFTTRDRPVRSARGWSAAPVRHGVSAIRSGERHTLALVFHDAA</sequence>
<evidence type="ECO:0000313" key="2">
    <source>
        <dbReference type="Proteomes" id="UP001501470"/>
    </source>
</evidence>
<reference evidence="2" key="1">
    <citation type="journal article" date="2019" name="Int. J. Syst. Evol. Microbiol.">
        <title>The Global Catalogue of Microorganisms (GCM) 10K type strain sequencing project: providing services to taxonomists for standard genome sequencing and annotation.</title>
        <authorList>
            <consortium name="The Broad Institute Genomics Platform"/>
            <consortium name="The Broad Institute Genome Sequencing Center for Infectious Disease"/>
            <person name="Wu L."/>
            <person name="Ma J."/>
        </authorList>
    </citation>
    <scope>NUCLEOTIDE SEQUENCE [LARGE SCALE GENOMIC DNA]</scope>
    <source>
        <strain evidence="2">JCM 15933</strain>
    </source>
</reference>
<dbReference type="InterPro" id="IPR018655">
    <property type="entry name" value="DUF2086"/>
</dbReference>
<accession>A0ABP4NYQ5</accession>
<keyword evidence="2" id="KW-1185">Reference proteome</keyword>
<gene>
    <name evidence="1" type="ORF">GCM10009827_107490</name>
</gene>
<organism evidence="1 2">
    <name type="scientific">Dactylosporangium maewongense</name>
    <dbReference type="NCBI Taxonomy" id="634393"/>
    <lineage>
        <taxon>Bacteria</taxon>
        <taxon>Bacillati</taxon>
        <taxon>Actinomycetota</taxon>
        <taxon>Actinomycetes</taxon>
        <taxon>Micromonosporales</taxon>
        <taxon>Micromonosporaceae</taxon>
        <taxon>Dactylosporangium</taxon>
    </lineage>
</organism>
<name>A0ABP4NYQ5_9ACTN</name>
<dbReference type="Pfam" id="PF09859">
    <property type="entry name" value="Oxygenase-NA"/>
    <property type="match status" value="1"/>
</dbReference>
<proteinExistence type="predicted"/>
<dbReference type="Proteomes" id="UP001501470">
    <property type="component" value="Unassembled WGS sequence"/>
</dbReference>
<dbReference type="EMBL" id="BAAAQD010000039">
    <property type="protein sequence ID" value="GAA1568304.1"/>
    <property type="molecule type" value="Genomic_DNA"/>
</dbReference>
<dbReference type="RefSeq" id="WP_344513639.1">
    <property type="nucleotide sequence ID" value="NZ_BAAAQD010000039.1"/>
</dbReference>
<protein>
    <submittedName>
        <fullName evidence="1">2OG-Fe(II) oxygenase</fullName>
    </submittedName>
</protein>
<evidence type="ECO:0000313" key="1">
    <source>
        <dbReference type="EMBL" id="GAA1568304.1"/>
    </source>
</evidence>
<comment type="caution">
    <text evidence="1">The sequence shown here is derived from an EMBL/GenBank/DDBJ whole genome shotgun (WGS) entry which is preliminary data.</text>
</comment>